<proteinExistence type="predicted"/>
<dbReference type="GO" id="GO:0016829">
    <property type="term" value="F:lyase activity"/>
    <property type="evidence" value="ECO:0007669"/>
    <property type="project" value="UniProtKB-KW"/>
</dbReference>
<dbReference type="OrthoDB" id="222550at2"/>
<dbReference type="InterPro" id="IPR003961">
    <property type="entry name" value="FN3_dom"/>
</dbReference>
<dbReference type="EMBL" id="SWJE01000006">
    <property type="protein sequence ID" value="TKC88756.1"/>
    <property type="molecule type" value="Genomic_DNA"/>
</dbReference>
<keyword evidence="3" id="KW-0456">Lyase</keyword>
<reference evidence="6 7" key="1">
    <citation type="submission" date="2019-04" db="EMBL/GenBank/DDBJ databases">
        <title>Trinickia sp. 7GSK02, isolated from subtropical forest soil.</title>
        <authorList>
            <person name="Gao Z.-H."/>
            <person name="Qiu L.-H."/>
        </authorList>
    </citation>
    <scope>NUCLEOTIDE SEQUENCE [LARGE SCALE GENOMIC DNA]</scope>
    <source>
        <strain evidence="6 7">7GSK02</strain>
    </source>
</reference>
<dbReference type="Gene3D" id="2.60.120.200">
    <property type="match status" value="1"/>
</dbReference>
<dbReference type="Gene3D" id="1.50.10.100">
    <property type="entry name" value="Chondroitin AC/alginate lyase"/>
    <property type="match status" value="1"/>
</dbReference>
<dbReference type="Pfam" id="PF05426">
    <property type="entry name" value="Alginate_lyase"/>
    <property type="match status" value="1"/>
</dbReference>
<dbReference type="PROSITE" id="PS51318">
    <property type="entry name" value="TAT"/>
    <property type="match status" value="1"/>
</dbReference>
<dbReference type="SUPFAM" id="SSF48230">
    <property type="entry name" value="Chondroitin AC/alginate lyase"/>
    <property type="match status" value="1"/>
</dbReference>
<feature type="region of interest" description="Disordered" evidence="4">
    <location>
        <begin position="59"/>
        <end position="94"/>
    </location>
</feature>
<organism evidence="6 7">
    <name type="scientific">Trinickia terrae</name>
    <dbReference type="NCBI Taxonomy" id="2571161"/>
    <lineage>
        <taxon>Bacteria</taxon>
        <taxon>Pseudomonadati</taxon>
        <taxon>Pseudomonadota</taxon>
        <taxon>Betaproteobacteria</taxon>
        <taxon>Burkholderiales</taxon>
        <taxon>Burkholderiaceae</taxon>
        <taxon>Trinickia</taxon>
    </lineage>
</organism>
<dbReference type="Gene3D" id="2.60.40.10">
    <property type="entry name" value="Immunoglobulins"/>
    <property type="match status" value="1"/>
</dbReference>
<dbReference type="Proteomes" id="UP000305539">
    <property type="component" value="Unassembled WGS sequence"/>
</dbReference>
<dbReference type="SUPFAM" id="SSF49265">
    <property type="entry name" value="Fibronectin type III"/>
    <property type="match status" value="1"/>
</dbReference>
<evidence type="ECO:0000313" key="6">
    <source>
        <dbReference type="EMBL" id="TKC88756.1"/>
    </source>
</evidence>
<keyword evidence="2" id="KW-1015">Disulfide bond</keyword>
<dbReference type="InterPro" id="IPR008929">
    <property type="entry name" value="Chondroitin_lyas"/>
</dbReference>
<evidence type="ECO:0000256" key="2">
    <source>
        <dbReference type="ARBA" id="ARBA00023157"/>
    </source>
</evidence>
<evidence type="ECO:0000256" key="3">
    <source>
        <dbReference type="ARBA" id="ARBA00023239"/>
    </source>
</evidence>
<keyword evidence="1" id="KW-0732">Signal</keyword>
<dbReference type="InterPro" id="IPR013320">
    <property type="entry name" value="ConA-like_dom_sf"/>
</dbReference>
<dbReference type="InterPro" id="IPR006311">
    <property type="entry name" value="TAT_signal"/>
</dbReference>
<dbReference type="InterPro" id="IPR006558">
    <property type="entry name" value="LamG-like"/>
</dbReference>
<gene>
    <name evidence="6" type="ORF">FAZ69_13485</name>
</gene>
<dbReference type="AlphaFoldDB" id="A0A4U1I5X8"/>
<dbReference type="CDD" id="cd00063">
    <property type="entry name" value="FN3"/>
    <property type="match status" value="1"/>
</dbReference>
<protein>
    <recommendedName>
        <fullName evidence="5">LamG-like jellyroll fold domain-containing protein</fullName>
    </recommendedName>
</protein>
<comment type="caution">
    <text evidence="6">The sequence shown here is derived from an EMBL/GenBank/DDBJ whole genome shotgun (WGS) entry which is preliminary data.</text>
</comment>
<dbReference type="GO" id="GO:0042597">
    <property type="term" value="C:periplasmic space"/>
    <property type="evidence" value="ECO:0007669"/>
    <property type="project" value="InterPro"/>
</dbReference>
<sequence>MSKRPTITDGETARSPEDRLQATVENLVTIGRPFPFASGISRRTFLHSLGVLALSACGGSDSGSDTTTSSATNSSTTSSASTSTTSASTSTSSASFVHPGLLHTQNDFERMAQKVAASASPWVDSWNELIASPYGSTSWTPTPHAVVYRNYPGQTDNFLDLCHDAAAAYANALRWKIKGDTTAANTAVKILNAWGSTLTQIATTNGYYDGYLVAGIQGYQIANAAEMMRSYTGWATLDFTTFQNMMLNVFYPMNQGTSSTTGNALAVYSSWDLCAMGMVLAVGVLCDNSTIFNEAITYFKEGFGNGAIAQMVYFLHPGYLGQTQEAGRDQGHDTLSISLLGTVCEMAWNQGVDLYAYDNNRVLAACEYVAKGNLIESGSTYYPVPFEPYAVSGSSTIDTAFSTASQGAVRPEWALIYNHYVNRRGIAAPYSEKFAALISPEGGAGYYGTTSGGFDQLGYGTLAFQRDAISAGVAPSGLTALTVGGSIVLSWWGTVYANGYNVYRSTISGGSYTLIASGATDLLTYTDSTISSGTYYYVVTAVTSTGETAYSNQATGVASTLLDVYYTFNDGSGTTASDASGNSYAGTLAGGATWVTGHSGTAVSLDGSSGYVSVPAGVLAGVSDFTIAVWVYLNAQGWSARLFDFGFNTNRRMMFTPRWGNDNARFGIALNGDVGMQFIQGSSALPTGQWVHVAVTLSGTTGTYYLNGSVAGTNTSLWLPPCQLGSTPNNYIGRSQSSSDPYLNGIVDEFRIYKGALTAAQISTLAAS</sequence>
<evidence type="ECO:0000313" key="7">
    <source>
        <dbReference type="Proteomes" id="UP000305539"/>
    </source>
</evidence>
<dbReference type="SUPFAM" id="SSF49899">
    <property type="entry name" value="Concanavalin A-like lectins/glucanases"/>
    <property type="match status" value="1"/>
</dbReference>
<evidence type="ECO:0000256" key="4">
    <source>
        <dbReference type="SAM" id="MobiDB-lite"/>
    </source>
</evidence>
<keyword evidence="7" id="KW-1185">Reference proteome</keyword>
<dbReference type="InterPro" id="IPR036116">
    <property type="entry name" value="FN3_sf"/>
</dbReference>
<feature type="domain" description="LamG-like jellyroll fold" evidence="5">
    <location>
        <begin position="623"/>
        <end position="760"/>
    </location>
</feature>
<name>A0A4U1I5X8_9BURK</name>
<evidence type="ECO:0000256" key="1">
    <source>
        <dbReference type="ARBA" id="ARBA00022729"/>
    </source>
</evidence>
<dbReference type="Pfam" id="PF13385">
    <property type="entry name" value="Laminin_G_3"/>
    <property type="match status" value="1"/>
</dbReference>
<dbReference type="SMART" id="SM00560">
    <property type="entry name" value="LamGL"/>
    <property type="match status" value="1"/>
</dbReference>
<dbReference type="InterPro" id="IPR013783">
    <property type="entry name" value="Ig-like_fold"/>
</dbReference>
<accession>A0A4U1I5X8</accession>
<dbReference type="InterPro" id="IPR008397">
    <property type="entry name" value="Alginate_lyase_dom"/>
</dbReference>
<evidence type="ECO:0000259" key="5">
    <source>
        <dbReference type="SMART" id="SM00560"/>
    </source>
</evidence>